<gene>
    <name evidence="1" type="ORF">MUO15_04705</name>
</gene>
<proteinExistence type="predicted"/>
<evidence type="ECO:0000313" key="2">
    <source>
        <dbReference type="Proteomes" id="UP000830326"/>
    </source>
</evidence>
<dbReference type="EMBL" id="CP095075">
    <property type="protein sequence ID" value="UOR12819.1"/>
    <property type="molecule type" value="Genomic_DNA"/>
</dbReference>
<accession>A0ABY4HD52</accession>
<organism evidence="1 2">
    <name type="scientific">Halobacillus amylolyticus</name>
    <dbReference type="NCBI Taxonomy" id="2932259"/>
    <lineage>
        <taxon>Bacteria</taxon>
        <taxon>Bacillati</taxon>
        <taxon>Bacillota</taxon>
        <taxon>Bacilli</taxon>
        <taxon>Bacillales</taxon>
        <taxon>Bacillaceae</taxon>
        <taxon>Halobacillus</taxon>
    </lineage>
</organism>
<evidence type="ECO:0000313" key="1">
    <source>
        <dbReference type="EMBL" id="UOR12819.1"/>
    </source>
</evidence>
<dbReference type="RefSeq" id="WP_245033890.1">
    <property type="nucleotide sequence ID" value="NZ_CP095075.1"/>
</dbReference>
<reference evidence="1" key="1">
    <citation type="submission" date="2022-04" db="EMBL/GenBank/DDBJ databases">
        <title>Halobacillus sp. isolated from saltern.</title>
        <authorList>
            <person name="Won M."/>
            <person name="Lee C.-M."/>
            <person name="Woen H.-Y."/>
            <person name="Kwon S.-W."/>
        </authorList>
    </citation>
    <scope>NUCLEOTIDE SEQUENCE</scope>
    <source>
        <strain evidence="1">SSHM10-5</strain>
    </source>
</reference>
<sequence length="180" mass="21117">MDFEKYIQMFFNKVENNAVEIYNEFSLQHELGLFLRNVIPKPMKVEFERNIGFFNNEAKCVKSEIDIVIYSSDKNEKYAIELKLPKNGQYPESMFNFIKDIQFMEQVKQMGFTNTYAVTYVQDKLYYSGSKIDGIYAYFRNHKALHGEVSKPTGQKDEILHIQGNYQIDWFNLGNGGVII</sequence>
<name>A0ABY4HD52_9BACI</name>
<protein>
    <submittedName>
        <fullName evidence="1">Uncharacterized protein</fullName>
    </submittedName>
</protein>
<dbReference type="Proteomes" id="UP000830326">
    <property type="component" value="Chromosome"/>
</dbReference>
<keyword evidence="2" id="KW-1185">Reference proteome</keyword>